<protein>
    <submittedName>
        <fullName evidence="1 2">Uncharacterized protein</fullName>
    </submittedName>
</protein>
<reference evidence="2" key="3">
    <citation type="submission" date="2015-06" db="UniProtKB">
        <authorList>
            <consortium name="EnsemblProtists"/>
        </authorList>
    </citation>
    <scope>IDENTIFICATION</scope>
</reference>
<evidence type="ECO:0000313" key="2">
    <source>
        <dbReference type="EnsemblProtists" id="EKX54640"/>
    </source>
</evidence>
<name>L1K2F5_GUITC</name>
<dbReference type="GeneID" id="17311250"/>
<dbReference type="HOGENOM" id="CLU_2712512_0_0_1"/>
<proteinExistence type="predicted"/>
<evidence type="ECO:0000313" key="3">
    <source>
        <dbReference type="Proteomes" id="UP000011087"/>
    </source>
</evidence>
<dbReference type="RefSeq" id="XP_005841620.1">
    <property type="nucleotide sequence ID" value="XM_005841563.1"/>
</dbReference>
<gene>
    <name evidence="1" type="ORF">GUITHDRAFT_150072</name>
</gene>
<dbReference type="PaxDb" id="55529-EKX54640"/>
<accession>L1K2F5</accession>
<evidence type="ECO:0000313" key="1">
    <source>
        <dbReference type="EMBL" id="EKX54640.1"/>
    </source>
</evidence>
<organism evidence="1">
    <name type="scientific">Guillardia theta (strain CCMP2712)</name>
    <name type="common">Cryptophyte</name>
    <dbReference type="NCBI Taxonomy" id="905079"/>
    <lineage>
        <taxon>Eukaryota</taxon>
        <taxon>Cryptophyceae</taxon>
        <taxon>Pyrenomonadales</taxon>
        <taxon>Geminigeraceae</taxon>
        <taxon>Guillardia</taxon>
    </lineage>
</organism>
<reference evidence="3" key="2">
    <citation type="submission" date="2012-11" db="EMBL/GenBank/DDBJ databases">
        <authorList>
            <person name="Kuo A."/>
            <person name="Curtis B.A."/>
            <person name="Tanifuji G."/>
            <person name="Burki F."/>
            <person name="Gruber A."/>
            <person name="Irimia M."/>
            <person name="Maruyama S."/>
            <person name="Arias M.C."/>
            <person name="Ball S.G."/>
            <person name="Gile G.H."/>
            <person name="Hirakawa Y."/>
            <person name="Hopkins J.F."/>
            <person name="Rensing S.A."/>
            <person name="Schmutz J."/>
            <person name="Symeonidi A."/>
            <person name="Elias M."/>
            <person name="Eveleigh R.J."/>
            <person name="Herman E.K."/>
            <person name="Klute M.J."/>
            <person name="Nakayama T."/>
            <person name="Obornik M."/>
            <person name="Reyes-Prieto A."/>
            <person name="Armbrust E.V."/>
            <person name="Aves S.J."/>
            <person name="Beiko R.G."/>
            <person name="Coutinho P."/>
            <person name="Dacks J.B."/>
            <person name="Durnford D.G."/>
            <person name="Fast N.M."/>
            <person name="Green B.R."/>
            <person name="Grisdale C."/>
            <person name="Hempe F."/>
            <person name="Henrissat B."/>
            <person name="Hoppner M.P."/>
            <person name="Ishida K.-I."/>
            <person name="Kim E."/>
            <person name="Koreny L."/>
            <person name="Kroth P.G."/>
            <person name="Liu Y."/>
            <person name="Malik S.-B."/>
            <person name="Maier U.G."/>
            <person name="McRose D."/>
            <person name="Mock T."/>
            <person name="Neilson J.A."/>
            <person name="Onodera N.T."/>
            <person name="Poole A.M."/>
            <person name="Pritham E.J."/>
            <person name="Richards T.A."/>
            <person name="Rocap G."/>
            <person name="Roy S.W."/>
            <person name="Sarai C."/>
            <person name="Schaack S."/>
            <person name="Shirato S."/>
            <person name="Slamovits C.H."/>
            <person name="Spencer D.F."/>
            <person name="Suzuki S."/>
            <person name="Worden A.Z."/>
            <person name="Zauner S."/>
            <person name="Barry K."/>
            <person name="Bell C."/>
            <person name="Bharti A.K."/>
            <person name="Crow J.A."/>
            <person name="Grimwood J."/>
            <person name="Kramer R."/>
            <person name="Lindquist E."/>
            <person name="Lucas S."/>
            <person name="Salamov A."/>
            <person name="McFadden G.I."/>
            <person name="Lane C.E."/>
            <person name="Keeling P.J."/>
            <person name="Gray M.W."/>
            <person name="Grigoriev I.V."/>
            <person name="Archibald J.M."/>
        </authorList>
    </citation>
    <scope>NUCLEOTIDE SEQUENCE</scope>
    <source>
        <strain evidence="3">CCMP2712</strain>
    </source>
</reference>
<feature type="non-terminal residue" evidence="1">
    <location>
        <position position="73"/>
    </location>
</feature>
<dbReference type="EnsemblProtists" id="EKX54640">
    <property type="protein sequence ID" value="EKX54640"/>
    <property type="gene ID" value="GUITHDRAFT_150072"/>
</dbReference>
<keyword evidence="3" id="KW-1185">Reference proteome</keyword>
<reference evidence="1 3" key="1">
    <citation type="journal article" date="2012" name="Nature">
        <title>Algal genomes reveal evolutionary mosaicism and the fate of nucleomorphs.</title>
        <authorList>
            <consortium name="DOE Joint Genome Institute"/>
            <person name="Curtis B.A."/>
            <person name="Tanifuji G."/>
            <person name="Burki F."/>
            <person name="Gruber A."/>
            <person name="Irimia M."/>
            <person name="Maruyama S."/>
            <person name="Arias M.C."/>
            <person name="Ball S.G."/>
            <person name="Gile G.H."/>
            <person name="Hirakawa Y."/>
            <person name="Hopkins J.F."/>
            <person name="Kuo A."/>
            <person name="Rensing S.A."/>
            <person name="Schmutz J."/>
            <person name="Symeonidi A."/>
            <person name="Elias M."/>
            <person name="Eveleigh R.J."/>
            <person name="Herman E.K."/>
            <person name="Klute M.J."/>
            <person name="Nakayama T."/>
            <person name="Obornik M."/>
            <person name="Reyes-Prieto A."/>
            <person name="Armbrust E.V."/>
            <person name="Aves S.J."/>
            <person name="Beiko R.G."/>
            <person name="Coutinho P."/>
            <person name="Dacks J.B."/>
            <person name="Durnford D.G."/>
            <person name="Fast N.M."/>
            <person name="Green B.R."/>
            <person name="Grisdale C.J."/>
            <person name="Hempel F."/>
            <person name="Henrissat B."/>
            <person name="Hoppner M.P."/>
            <person name="Ishida K."/>
            <person name="Kim E."/>
            <person name="Koreny L."/>
            <person name="Kroth P.G."/>
            <person name="Liu Y."/>
            <person name="Malik S.B."/>
            <person name="Maier U.G."/>
            <person name="McRose D."/>
            <person name="Mock T."/>
            <person name="Neilson J.A."/>
            <person name="Onodera N.T."/>
            <person name="Poole A.M."/>
            <person name="Pritham E.J."/>
            <person name="Richards T.A."/>
            <person name="Rocap G."/>
            <person name="Roy S.W."/>
            <person name="Sarai C."/>
            <person name="Schaack S."/>
            <person name="Shirato S."/>
            <person name="Slamovits C.H."/>
            <person name="Spencer D.F."/>
            <person name="Suzuki S."/>
            <person name="Worden A.Z."/>
            <person name="Zauner S."/>
            <person name="Barry K."/>
            <person name="Bell C."/>
            <person name="Bharti A.K."/>
            <person name="Crow J.A."/>
            <person name="Grimwood J."/>
            <person name="Kramer R."/>
            <person name="Lindquist E."/>
            <person name="Lucas S."/>
            <person name="Salamov A."/>
            <person name="McFadden G.I."/>
            <person name="Lane C.E."/>
            <person name="Keeling P.J."/>
            <person name="Gray M.W."/>
            <person name="Grigoriev I.V."/>
            <person name="Archibald J.M."/>
        </authorList>
    </citation>
    <scope>NUCLEOTIDE SEQUENCE</scope>
    <source>
        <strain evidence="1 3">CCMP2712</strain>
    </source>
</reference>
<dbReference type="EMBL" id="JH992967">
    <property type="protein sequence ID" value="EKX54640.1"/>
    <property type="molecule type" value="Genomic_DNA"/>
</dbReference>
<dbReference type="Proteomes" id="UP000011087">
    <property type="component" value="Unassembled WGS sequence"/>
</dbReference>
<dbReference type="KEGG" id="gtt:GUITHDRAFT_150072"/>
<dbReference type="AlphaFoldDB" id="L1K2F5"/>
<sequence>MSEAVRGSDEGKQVLRRCSLQSFGIKDTVASTTSMVSLHQKSQEWVAEHRELFNPIRERGSYSVEVVPGGLQV</sequence>